<evidence type="ECO:0000256" key="1">
    <source>
        <dbReference type="ARBA" id="ARBA00007816"/>
    </source>
</evidence>
<evidence type="ECO:0000256" key="4">
    <source>
        <dbReference type="ARBA" id="ARBA00048988"/>
    </source>
</evidence>
<organism evidence="7 8">
    <name type="scientific">Halorutilus salinus</name>
    <dbReference type="NCBI Taxonomy" id="2487751"/>
    <lineage>
        <taxon>Archaea</taxon>
        <taxon>Methanobacteriati</taxon>
        <taxon>Methanobacteriota</taxon>
        <taxon>Stenosarchaea group</taxon>
        <taxon>Halobacteria</taxon>
        <taxon>Halorutilales</taxon>
        <taxon>Halorutilaceae</taxon>
        <taxon>Halorutilus</taxon>
    </lineage>
</organism>
<dbReference type="SUPFAM" id="SSF52540">
    <property type="entry name" value="P-loop containing nucleoside triphosphate hydrolases"/>
    <property type="match status" value="1"/>
</dbReference>
<gene>
    <name evidence="7" type="ORF">EGH25_07765</name>
</gene>
<comment type="catalytic activity">
    <reaction evidence="3">
        <text>ATP + H2O = ADP + phosphate + H(+)</text>
        <dbReference type="Rhea" id="RHEA:13065"/>
        <dbReference type="ChEBI" id="CHEBI:15377"/>
        <dbReference type="ChEBI" id="CHEBI:15378"/>
        <dbReference type="ChEBI" id="CHEBI:30616"/>
        <dbReference type="ChEBI" id="CHEBI:43474"/>
        <dbReference type="ChEBI" id="CHEBI:456216"/>
        <dbReference type="EC" id="5.6.2.3"/>
    </reaction>
</comment>
<keyword evidence="7" id="KW-0547">Nucleotide-binding</keyword>
<dbReference type="GO" id="GO:0043139">
    <property type="term" value="F:5'-3' DNA helicase activity"/>
    <property type="evidence" value="ECO:0007669"/>
    <property type="project" value="UniProtKB-EC"/>
</dbReference>
<keyword evidence="8" id="KW-1185">Reference proteome</keyword>
<name>A0A9Q4GIW0_9EURY</name>
<evidence type="ECO:0000256" key="5">
    <source>
        <dbReference type="SAM" id="MobiDB-lite"/>
    </source>
</evidence>
<evidence type="ECO:0000313" key="8">
    <source>
        <dbReference type="Proteomes" id="UP001149411"/>
    </source>
</evidence>
<dbReference type="InterPro" id="IPR002789">
    <property type="entry name" value="HerA_central"/>
</dbReference>
<dbReference type="PANTHER" id="PTHR42957:SF1">
    <property type="entry name" value="HELICASE MJ1565-RELATED"/>
    <property type="match status" value="1"/>
</dbReference>
<dbReference type="GO" id="GO:0043138">
    <property type="term" value="F:3'-5' DNA helicase activity"/>
    <property type="evidence" value="ECO:0007669"/>
    <property type="project" value="UniProtKB-EC"/>
</dbReference>
<dbReference type="Proteomes" id="UP001149411">
    <property type="component" value="Unassembled WGS sequence"/>
</dbReference>
<comment type="catalytic activity">
    <reaction evidence="4">
        <text>ATP + H2O = ADP + phosphate + H(+)</text>
        <dbReference type="Rhea" id="RHEA:13065"/>
        <dbReference type="ChEBI" id="CHEBI:15377"/>
        <dbReference type="ChEBI" id="CHEBI:15378"/>
        <dbReference type="ChEBI" id="CHEBI:30616"/>
        <dbReference type="ChEBI" id="CHEBI:43474"/>
        <dbReference type="ChEBI" id="CHEBI:456216"/>
        <dbReference type="EC" id="5.6.2.4"/>
    </reaction>
</comment>
<dbReference type="InterPro" id="IPR027417">
    <property type="entry name" value="P-loop_NTPase"/>
</dbReference>
<reference evidence="7" key="1">
    <citation type="submission" date="2022-09" db="EMBL/GenBank/DDBJ databases">
        <title>Haloadaptaus new haloarchaeum isolated from saline soil.</title>
        <authorList>
            <person name="Duran-Viseras A."/>
            <person name="Sanchez-Porro C."/>
            <person name="Ventosa A."/>
        </authorList>
    </citation>
    <scope>NUCLEOTIDE SEQUENCE</scope>
    <source>
        <strain evidence="7">F3-133</strain>
    </source>
</reference>
<dbReference type="InterPro" id="IPR008571">
    <property type="entry name" value="HerA-like"/>
</dbReference>
<feature type="region of interest" description="Disordered" evidence="5">
    <location>
        <begin position="517"/>
        <end position="544"/>
    </location>
</feature>
<dbReference type="Gene3D" id="3.40.50.300">
    <property type="entry name" value="P-loop containing nucleotide triphosphate hydrolases"/>
    <property type="match status" value="2"/>
</dbReference>
<dbReference type="Pfam" id="PF01935">
    <property type="entry name" value="DUF87"/>
    <property type="match status" value="1"/>
</dbReference>
<dbReference type="AlphaFoldDB" id="A0A9Q4GIW0"/>
<proteinExistence type="inferred from homology"/>
<feature type="domain" description="Helicase HerA central" evidence="6">
    <location>
        <begin position="137"/>
        <end position="354"/>
    </location>
</feature>
<accession>A0A9Q4GIW0</accession>
<keyword evidence="7" id="KW-0067">ATP-binding</keyword>
<comment type="caution">
    <text evidence="7">The sequence shown here is derived from an EMBL/GenBank/DDBJ whole genome shotgun (WGS) entry which is preliminary data.</text>
</comment>
<dbReference type="EMBL" id="RKLV01000006">
    <property type="protein sequence ID" value="MCX2819248.1"/>
    <property type="molecule type" value="Genomic_DNA"/>
</dbReference>
<dbReference type="PANTHER" id="PTHR42957">
    <property type="entry name" value="HELICASE MJ1565-RELATED"/>
    <property type="match status" value="1"/>
</dbReference>
<protein>
    <submittedName>
        <fullName evidence="7">ATP-binding protein</fullName>
    </submittedName>
</protein>
<evidence type="ECO:0000259" key="6">
    <source>
        <dbReference type="Pfam" id="PF01935"/>
    </source>
</evidence>
<feature type="compositionally biased region" description="Basic residues" evidence="5">
    <location>
        <begin position="520"/>
        <end position="544"/>
    </location>
</feature>
<evidence type="ECO:0000313" key="7">
    <source>
        <dbReference type="EMBL" id="MCX2819248.1"/>
    </source>
</evidence>
<dbReference type="GO" id="GO:0005524">
    <property type="term" value="F:ATP binding"/>
    <property type="evidence" value="ECO:0007669"/>
    <property type="project" value="UniProtKB-KW"/>
</dbReference>
<comment type="similarity">
    <text evidence="1">Belongs to the HerA family.</text>
</comment>
<evidence type="ECO:0000256" key="2">
    <source>
        <dbReference type="ARBA" id="ARBA00034617"/>
    </source>
</evidence>
<dbReference type="RefSeq" id="WP_266087348.1">
    <property type="nucleotide sequence ID" value="NZ_RKLV01000006.1"/>
</dbReference>
<sequence length="544" mass="61433">MKDLTGWALGPGRTEESFDFVTTEIEKLKVGEFVYYEPDDRDDTKILCRIQERDRIVADESDVPQTLEPHVDADGMETLTTNRGYRVTAKVLGVYDEDMGGFRNLRSSPHIGQEVYYAHDELLAEILTPSERQGVLHMGHVLNREDADVKVFVDMDEVATKHLSVLASTGAGKSYTVGVLLEETVKPGNRGTSVVFDIHGEYFTLAEDDEYGDRFNLIEEPRIKISNLDLDDFQVAFAEDATNVQRERLREVLDDLDIDDTTASSSSVSAEYQDNVRRDYSVADIIDRLSEGNRVDDNLAWRLGLLEDFVSLDPETETSVQELCEPGKCNIIEFPTGAEELERNLILWYFTKQIMESRKEAVRVQRGRGGFDAKARERHIDVPVTIFIEEAHNFAPIDRELKTRDLLQEIAREGRKFGVGLCVISQRPSRLDEDVLSQCNSSIIMKVRNGVDQETIARSVEAAGEDLLRDLPGLTTGQAILAGDFINTPVLTKIRLRETEHGGMTPDVAKESIKAYKEAQKRKKKKRERAKKKAKKSRDKGRGD</sequence>
<comment type="catalytic activity">
    <reaction evidence="2">
        <text>Couples ATP hydrolysis with the unwinding of duplex DNA by translocating in the 3'-5' direction.</text>
        <dbReference type="EC" id="5.6.2.4"/>
    </reaction>
</comment>
<evidence type="ECO:0000256" key="3">
    <source>
        <dbReference type="ARBA" id="ARBA00048954"/>
    </source>
</evidence>